<dbReference type="Pfam" id="PF04525">
    <property type="entry name" value="LOR"/>
    <property type="match status" value="1"/>
</dbReference>
<keyword evidence="4" id="KW-1185">Reference proteome</keyword>
<dbReference type="InterPro" id="IPR007612">
    <property type="entry name" value="LOR"/>
</dbReference>
<feature type="compositionally biased region" description="Basic and acidic residues" evidence="2">
    <location>
        <begin position="1"/>
        <end position="11"/>
    </location>
</feature>
<name>A0ABD1ZPZ4_9MARC</name>
<evidence type="ECO:0000256" key="2">
    <source>
        <dbReference type="SAM" id="MobiDB-lite"/>
    </source>
</evidence>
<dbReference type="AlphaFoldDB" id="A0ABD1ZPZ4"/>
<gene>
    <name evidence="3" type="ORF">R1flu_021465</name>
</gene>
<sequence length="191" mass="22013">MTTINVEKHVQEQQQTQLKSRGIPRGGVDELMWDVEDSSGNLLFKSGPGRFQLQAQQGQRPVLVTMELKSVYKMKWKVYRGQKPYTEDDLLFTVARPRGQRRGTYNICMRGNEDPDFTLIFNHPRYAQSVISHRGVIRAVANETIHLCEPDEAMVTVSKGMDMAFVTSVFFMAFYHSDRIRQKYSATYIPV</sequence>
<dbReference type="InterPro" id="IPR025659">
    <property type="entry name" value="Tubby-like_C"/>
</dbReference>
<proteinExistence type="inferred from homology"/>
<dbReference type="Gene3D" id="2.40.160.200">
    <property type="entry name" value="LURP1-related"/>
    <property type="match status" value="1"/>
</dbReference>
<feature type="region of interest" description="Disordered" evidence="2">
    <location>
        <begin position="1"/>
        <end position="21"/>
    </location>
</feature>
<dbReference type="Proteomes" id="UP001605036">
    <property type="component" value="Unassembled WGS sequence"/>
</dbReference>
<dbReference type="EMBL" id="JBHFFA010000001">
    <property type="protein sequence ID" value="KAL2653337.1"/>
    <property type="molecule type" value="Genomic_DNA"/>
</dbReference>
<reference evidence="3 4" key="1">
    <citation type="submission" date="2024-09" db="EMBL/GenBank/DDBJ databases">
        <title>Chromosome-scale assembly of Riccia fluitans.</title>
        <authorList>
            <person name="Paukszto L."/>
            <person name="Sawicki J."/>
            <person name="Karawczyk K."/>
            <person name="Piernik-Szablinska J."/>
            <person name="Szczecinska M."/>
            <person name="Mazdziarz M."/>
        </authorList>
    </citation>
    <scope>NUCLEOTIDE SEQUENCE [LARGE SCALE GENOMIC DNA]</scope>
    <source>
        <strain evidence="3">Rf_01</strain>
        <tissue evidence="3">Aerial parts of the thallus</tissue>
    </source>
</reference>
<evidence type="ECO:0000313" key="4">
    <source>
        <dbReference type="Proteomes" id="UP001605036"/>
    </source>
</evidence>
<dbReference type="SUPFAM" id="SSF54518">
    <property type="entry name" value="Tubby C-terminal domain-like"/>
    <property type="match status" value="1"/>
</dbReference>
<comment type="similarity">
    <text evidence="1">Belongs to the LOR family.</text>
</comment>
<evidence type="ECO:0000256" key="1">
    <source>
        <dbReference type="ARBA" id="ARBA00005437"/>
    </source>
</evidence>
<protein>
    <recommendedName>
        <fullName evidence="5">Tubby C-terminal domain-containing protein</fullName>
    </recommendedName>
</protein>
<accession>A0ABD1ZPZ4</accession>
<evidence type="ECO:0008006" key="5">
    <source>
        <dbReference type="Google" id="ProtNLM"/>
    </source>
</evidence>
<organism evidence="3 4">
    <name type="scientific">Riccia fluitans</name>
    <dbReference type="NCBI Taxonomy" id="41844"/>
    <lineage>
        <taxon>Eukaryota</taxon>
        <taxon>Viridiplantae</taxon>
        <taxon>Streptophyta</taxon>
        <taxon>Embryophyta</taxon>
        <taxon>Marchantiophyta</taxon>
        <taxon>Marchantiopsida</taxon>
        <taxon>Marchantiidae</taxon>
        <taxon>Marchantiales</taxon>
        <taxon>Ricciaceae</taxon>
        <taxon>Riccia</taxon>
    </lineage>
</organism>
<evidence type="ECO:0000313" key="3">
    <source>
        <dbReference type="EMBL" id="KAL2653337.1"/>
    </source>
</evidence>
<dbReference type="InterPro" id="IPR038595">
    <property type="entry name" value="LOR_sf"/>
</dbReference>
<comment type="caution">
    <text evidence="3">The sequence shown here is derived from an EMBL/GenBank/DDBJ whole genome shotgun (WGS) entry which is preliminary data.</text>
</comment>